<comment type="caution">
    <text evidence="9">The sequence shown here is derived from an EMBL/GenBank/DDBJ whole genome shotgun (WGS) entry which is preliminary data.</text>
</comment>
<evidence type="ECO:0000256" key="5">
    <source>
        <dbReference type="ARBA" id="ARBA00023014"/>
    </source>
</evidence>
<protein>
    <submittedName>
        <fullName evidence="9">3-methyl-2-oxobutanoate hydroxymethyltransferase</fullName>
    </submittedName>
</protein>
<dbReference type="GO" id="GO:0003735">
    <property type="term" value="F:structural constituent of ribosome"/>
    <property type="evidence" value="ECO:0007669"/>
    <property type="project" value="TreeGrafter"/>
</dbReference>
<evidence type="ECO:0000256" key="4">
    <source>
        <dbReference type="ARBA" id="ARBA00023004"/>
    </source>
</evidence>
<sequence length="669" mass="74616">MFCSARRLRHVLARPFASSAYAAHPNLRADLDPALRDLLRDVDITLNTKKRTPHPQTHEALKKKRLVEVPPQEYQGTASVVETEETQFADEEDPSQSRRSPAAEFGRAGFGAVVLPFELEKSINLIISESDKRQLHSDAERLFLDKNTEQSTGGWNAEFDTTYSTGAQSRQHAERDGSAFASIALPAHFSAITAVLGHLKRRLEPEWRVERIIDWGAATGSGLWSSAYTFQEPNSPGSQRDTLNLAVANTTLREYVGIDKREGLVTVGKRLLRNIDTGALRVSWRKSLHDNDIVSRSEGRHTVALSAFMLSSLSTHVARKALIKEMWSSGADVLVIIDHNTTEGFEAVAQARETVLTWGTKEVKSAQEELALEDQPAAEDGSPPTKPADQTIHGCHVVAPCPHDRPCPLFHPGDTKLVCGFSQRLQRPAFVRLTKHSGQGHEDMGYSYVVLRRGPRPAVPNTNFGRVGRVGQAAIEREREVLPVKELFLHDETEPVPFEALALEKEDVELDLEVGEAEPSSTNGLEDALRKEAYHWPRLIFQPIKNSGHIILDACTPEGKVMRMTIPKSQGKQPFYDARKAQWGDVFPHPPKNAPQERYQPQRSKGRSGPIRGADIGKRSLKANARKGADYAAMAEELKAARKESKRERQMYRQKWGESRSDEEDDNVS</sequence>
<accession>A0A8H6W5L1</accession>
<evidence type="ECO:0000313" key="9">
    <source>
        <dbReference type="EMBL" id="KAF7302613.1"/>
    </source>
</evidence>
<keyword evidence="10" id="KW-1185">Reference proteome</keyword>
<reference evidence="9" key="1">
    <citation type="submission" date="2020-05" db="EMBL/GenBank/DDBJ databases">
        <title>Mycena genomes resolve the evolution of fungal bioluminescence.</title>
        <authorList>
            <person name="Tsai I.J."/>
        </authorList>
    </citation>
    <scope>NUCLEOTIDE SEQUENCE</scope>
    <source>
        <strain evidence="9">110903Hualien_Pintung</strain>
    </source>
</reference>
<evidence type="ECO:0000256" key="3">
    <source>
        <dbReference type="ARBA" id="ARBA00022946"/>
    </source>
</evidence>
<feature type="compositionally biased region" description="Basic and acidic residues" evidence="8">
    <location>
        <begin position="636"/>
        <end position="660"/>
    </location>
</feature>
<dbReference type="PANTHER" id="PTHR13184">
    <property type="entry name" value="37S RIBOSOMAL PROTEIN S22"/>
    <property type="match status" value="1"/>
</dbReference>
<dbReference type="Pfam" id="PF09243">
    <property type="entry name" value="Rsm22"/>
    <property type="match status" value="3"/>
</dbReference>
<keyword evidence="9" id="KW-0808">Transferase</keyword>
<dbReference type="GO" id="GO:0051536">
    <property type="term" value="F:iron-sulfur cluster binding"/>
    <property type="evidence" value="ECO:0007669"/>
    <property type="project" value="UniProtKB-KW"/>
</dbReference>
<feature type="region of interest" description="Disordered" evidence="8">
    <location>
        <begin position="72"/>
        <end position="103"/>
    </location>
</feature>
<evidence type="ECO:0000256" key="7">
    <source>
        <dbReference type="ARBA" id="ARBA00045681"/>
    </source>
</evidence>
<dbReference type="GO" id="GO:0032259">
    <property type="term" value="P:methylation"/>
    <property type="evidence" value="ECO:0007669"/>
    <property type="project" value="UniProtKB-KW"/>
</dbReference>
<dbReference type="GO" id="GO:0008168">
    <property type="term" value="F:methyltransferase activity"/>
    <property type="evidence" value="ECO:0007669"/>
    <property type="project" value="UniProtKB-KW"/>
</dbReference>
<keyword evidence="5" id="KW-0411">Iron-sulfur</keyword>
<dbReference type="Proteomes" id="UP000613580">
    <property type="component" value="Unassembled WGS sequence"/>
</dbReference>
<dbReference type="InterPro" id="IPR015324">
    <property type="entry name" value="Ribosomal_Rsm22-like"/>
</dbReference>
<name>A0A8H6W5L1_MYCCL</name>
<dbReference type="OrthoDB" id="421327at2759"/>
<dbReference type="GO" id="GO:0046872">
    <property type="term" value="F:metal ion binding"/>
    <property type="evidence" value="ECO:0007669"/>
    <property type="project" value="UniProtKB-KW"/>
</dbReference>
<keyword evidence="3" id="KW-0809">Transit peptide</keyword>
<proteinExistence type="predicted"/>
<keyword evidence="2" id="KW-0479">Metal-binding</keyword>
<evidence type="ECO:0000256" key="1">
    <source>
        <dbReference type="ARBA" id="ARBA00004173"/>
    </source>
</evidence>
<dbReference type="EMBL" id="JACAZE010000012">
    <property type="protein sequence ID" value="KAF7302613.1"/>
    <property type="molecule type" value="Genomic_DNA"/>
</dbReference>
<dbReference type="GO" id="GO:0006412">
    <property type="term" value="P:translation"/>
    <property type="evidence" value="ECO:0007669"/>
    <property type="project" value="InterPro"/>
</dbReference>
<dbReference type="GO" id="GO:0005763">
    <property type="term" value="C:mitochondrial small ribosomal subunit"/>
    <property type="evidence" value="ECO:0007669"/>
    <property type="project" value="TreeGrafter"/>
</dbReference>
<keyword evidence="6" id="KW-0496">Mitochondrion</keyword>
<comment type="subcellular location">
    <subcellularLocation>
        <location evidence="1">Mitochondrion</location>
    </subcellularLocation>
</comment>
<keyword evidence="4" id="KW-0408">Iron</keyword>
<feature type="region of interest" description="Disordered" evidence="8">
    <location>
        <begin position="583"/>
        <end position="669"/>
    </location>
</feature>
<dbReference type="PANTHER" id="PTHR13184:SF5">
    <property type="entry name" value="METHYLTRANSFERASE-LIKE PROTEIN 17, MITOCHONDRIAL"/>
    <property type="match status" value="1"/>
</dbReference>
<keyword evidence="9" id="KW-0489">Methyltransferase</keyword>
<evidence type="ECO:0000256" key="6">
    <source>
        <dbReference type="ARBA" id="ARBA00023128"/>
    </source>
</evidence>
<gene>
    <name evidence="9" type="ORF">HMN09_00895800</name>
</gene>
<dbReference type="AlphaFoldDB" id="A0A8H6W5L1"/>
<comment type="function">
    <text evidence="7">Mitochondrial ribosome (mitoribosome) assembly factor. Binds at the interface of the head and body domains of the mitochondrial small ribosomal subunit (mt-SSU), occluding the mRNA channel and preventing compaction of the head domain towards the body. Probable inactive methyltransferase: retains the characteristic folding and ability to bind S-adenosyl-L-methionine, but it probably lost its methyltransferase activity.</text>
</comment>
<evidence type="ECO:0000256" key="8">
    <source>
        <dbReference type="SAM" id="MobiDB-lite"/>
    </source>
</evidence>
<feature type="compositionally biased region" description="Acidic residues" evidence="8">
    <location>
        <begin position="82"/>
        <end position="94"/>
    </location>
</feature>
<evidence type="ECO:0000313" key="10">
    <source>
        <dbReference type="Proteomes" id="UP000613580"/>
    </source>
</evidence>
<organism evidence="9 10">
    <name type="scientific">Mycena chlorophos</name>
    <name type="common">Agaric fungus</name>
    <name type="synonym">Agaricus chlorophos</name>
    <dbReference type="NCBI Taxonomy" id="658473"/>
    <lineage>
        <taxon>Eukaryota</taxon>
        <taxon>Fungi</taxon>
        <taxon>Dikarya</taxon>
        <taxon>Basidiomycota</taxon>
        <taxon>Agaricomycotina</taxon>
        <taxon>Agaricomycetes</taxon>
        <taxon>Agaricomycetidae</taxon>
        <taxon>Agaricales</taxon>
        <taxon>Marasmiineae</taxon>
        <taxon>Mycenaceae</taxon>
        <taxon>Mycena</taxon>
    </lineage>
</organism>
<dbReference type="InterPro" id="IPR052571">
    <property type="entry name" value="Mt_RNA_Methyltransferase"/>
</dbReference>
<evidence type="ECO:0000256" key="2">
    <source>
        <dbReference type="ARBA" id="ARBA00022723"/>
    </source>
</evidence>